<keyword evidence="3" id="KW-1185">Reference proteome</keyword>
<name>A0ABR1UVE2_9PEZI</name>
<gene>
    <name evidence="2" type="ORF">PG997_014985</name>
</gene>
<evidence type="ECO:0000313" key="2">
    <source>
        <dbReference type="EMBL" id="KAK8062888.1"/>
    </source>
</evidence>
<evidence type="ECO:0000259" key="1">
    <source>
        <dbReference type="PROSITE" id="PS50181"/>
    </source>
</evidence>
<dbReference type="InterPro" id="IPR001810">
    <property type="entry name" value="F-box_dom"/>
</dbReference>
<dbReference type="PROSITE" id="PS50181">
    <property type="entry name" value="FBOX"/>
    <property type="match status" value="1"/>
</dbReference>
<comment type="caution">
    <text evidence="2">The sequence shown here is derived from an EMBL/GenBank/DDBJ whole genome shotgun (WGS) entry which is preliminary data.</text>
</comment>
<dbReference type="Proteomes" id="UP001433268">
    <property type="component" value="Unassembled WGS sequence"/>
</dbReference>
<dbReference type="RefSeq" id="XP_066661487.1">
    <property type="nucleotide sequence ID" value="XM_066819299.1"/>
</dbReference>
<reference evidence="2 3" key="1">
    <citation type="submission" date="2023-01" db="EMBL/GenBank/DDBJ databases">
        <title>Analysis of 21 Apiospora genomes using comparative genomics revels a genus with tremendous synthesis potential of carbohydrate active enzymes and secondary metabolites.</title>
        <authorList>
            <person name="Sorensen T."/>
        </authorList>
    </citation>
    <scope>NUCLEOTIDE SEQUENCE [LARGE SCALE GENOMIC DNA]</scope>
    <source>
        <strain evidence="2 3">CBS 114990</strain>
    </source>
</reference>
<dbReference type="EMBL" id="JAQQWN010000010">
    <property type="protein sequence ID" value="KAK8062888.1"/>
    <property type="molecule type" value="Genomic_DNA"/>
</dbReference>
<dbReference type="Pfam" id="PF12937">
    <property type="entry name" value="F-box-like"/>
    <property type="match status" value="1"/>
</dbReference>
<dbReference type="CDD" id="cd09917">
    <property type="entry name" value="F-box_SF"/>
    <property type="match status" value="1"/>
</dbReference>
<dbReference type="SUPFAM" id="SSF81383">
    <property type="entry name" value="F-box domain"/>
    <property type="match status" value="1"/>
</dbReference>
<evidence type="ECO:0000313" key="3">
    <source>
        <dbReference type="Proteomes" id="UP001433268"/>
    </source>
</evidence>
<accession>A0ABR1UVE2</accession>
<proteinExistence type="predicted"/>
<organism evidence="2 3">
    <name type="scientific">Apiospora hydei</name>
    <dbReference type="NCBI Taxonomy" id="1337664"/>
    <lineage>
        <taxon>Eukaryota</taxon>
        <taxon>Fungi</taxon>
        <taxon>Dikarya</taxon>
        <taxon>Ascomycota</taxon>
        <taxon>Pezizomycotina</taxon>
        <taxon>Sordariomycetes</taxon>
        <taxon>Xylariomycetidae</taxon>
        <taxon>Amphisphaeriales</taxon>
        <taxon>Apiosporaceae</taxon>
        <taxon>Apiospora</taxon>
    </lineage>
</organism>
<protein>
    <recommendedName>
        <fullName evidence="1">F-box domain-containing protein</fullName>
    </recommendedName>
</protein>
<dbReference type="InterPro" id="IPR036047">
    <property type="entry name" value="F-box-like_dom_sf"/>
</dbReference>
<sequence>MDHLPPEILHLVASLLSIDDACNLRLVNKAWSVVAGAYILPDVTFHFHEKDLARLRSIAAHPVLAPNVKSLGYIAKHYERTPVSYAEFVSEIKKNNMVKKLDPVMFAHLPPIVPPEEFPLQYELYKQTVAAQALLNESQADALCLQLILPKLTNLRQITMSCGNMYYQRFAKKASSFDDGCVWQPHFEGDPEGVATLEVLLNAVANHNLTIPALRAGNFNWRFFEKNSGNLSRLFKPFKDATYIDLSLLIDMDEDCVDMTGDMERCRTCLQSGTIADILQSMPRLEDLSFSIFTTESHKRAVSLSHIITPGHHWSNLTAVMLENVDCERSELWSFLLLHKDTLKSLCLKEVLLTKGSWKVLLPDIRKSLSIQDPCICGSIRGYAENADGSSGAVEEYELGIPSVAPCDMRSSINCYCSQGGELYPDELPLTREIVDKYFESHVRQEGMKTEAEDVTLMREERLKSNRRRALLDRTEPGWDRISDSGDGGEEFGHMPERNDELVWFGTQHEWSAESDSEAEDDWW</sequence>
<feature type="domain" description="F-box" evidence="1">
    <location>
        <begin position="1"/>
        <end position="43"/>
    </location>
</feature>
<dbReference type="GeneID" id="92052359"/>